<dbReference type="OrthoDB" id="10267182at2759"/>
<organism evidence="1 2">
    <name type="scientific">Toxocara canis</name>
    <name type="common">Canine roundworm</name>
    <dbReference type="NCBI Taxonomy" id="6265"/>
    <lineage>
        <taxon>Eukaryota</taxon>
        <taxon>Metazoa</taxon>
        <taxon>Ecdysozoa</taxon>
        <taxon>Nematoda</taxon>
        <taxon>Chromadorea</taxon>
        <taxon>Rhabditida</taxon>
        <taxon>Spirurina</taxon>
        <taxon>Ascaridomorpha</taxon>
        <taxon>Ascaridoidea</taxon>
        <taxon>Toxocaridae</taxon>
        <taxon>Toxocara</taxon>
    </lineage>
</organism>
<dbReference type="Proteomes" id="UP000031036">
    <property type="component" value="Unassembled WGS sequence"/>
</dbReference>
<name>A0A0B2UW31_TOXCA</name>
<accession>A0A0B2UW31</accession>
<dbReference type="AlphaFoldDB" id="A0A0B2UW31"/>
<sequence length="351" mass="39775">MVARRLVVLNFEGVITTNADPYAFFIEKAAKLGIRDGDVLRKERLLRPKRNVLPTISRLMDSMCRKSEMELQKISEQFAMDTAVFPGIKTLLETVQKDETVDVLIISDFNNVMLEQTLVAKKMVLMASSRSDLCAARLLRRKDFVCTPVDSELAHILTKVSKIERIVRRALQNSRIRVEMKHTMIYSDPEIVLRILRNSSVDSPELGSGFITVVNEKHARLHGVPLNLLPSSKLKRIQQIEESFDHKNGETEGMLKVSPPFTVGTFGGCSLREESVSARNVDNKMLDPASDSARFTSWMKCIRNIMDALDHFKNENSAAVQETVTMRERNSDYFCRRRGPSDMPRGNSTPV</sequence>
<evidence type="ECO:0000313" key="2">
    <source>
        <dbReference type="Proteomes" id="UP000031036"/>
    </source>
</evidence>
<comment type="caution">
    <text evidence="1">The sequence shown here is derived from an EMBL/GenBank/DDBJ whole genome shotgun (WGS) entry which is preliminary data.</text>
</comment>
<proteinExistence type="predicted"/>
<evidence type="ECO:0000313" key="1">
    <source>
        <dbReference type="EMBL" id="KHN75256.1"/>
    </source>
</evidence>
<gene>
    <name evidence="1" type="ORF">Tcan_18559</name>
</gene>
<keyword evidence="2" id="KW-1185">Reference proteome</keyword>
<dbReference type="EMBL" id="JPKZ01002766">
    <property type="protein sequence ID" value="KHN75256.1"/>
    <property type="molecule type" value="Genomic_DNA"/>
</dbReference>
<protein>
    <submittedName>
        <fullName evidence="1">Uncharacterized protein</fullName>
    </submittedName>
</protein>
<reference evidence="1 2" key="1">
    <citation type="submission" date="2014-11" db="EMBL/GenBank/DDBJ databases">
        <title>Genetic blueprint of the zoonotic pathogen Toxocara canis.</title>
        <authorList>
            <person name="Zhu X.-Q."/>
            <person name="Korhonen P.K."/>
            <person name="Cai H."/>
            <person name="Young N.D."/>
            <person name="Nejsum P."/>
            <person name="von Samson-Himmelstjerna G."/>
            <person name="Boag P.R."/>
            <person name="Tan P."/>
            <person name="Li Q."/>
            <person name="Min J."/>
            <person name="Yang Y."/>
            <person name="Wang X."/>
            <person name="Fang X."/>
            <person name="Hall R.S."/>
            <person name="Hofmann A."/>
            <person name="Sternberg P.W."/>
            <person name="Jex A.R."/>
            <person name="Gasser R.B."/>
        </authorList>
    </citation>
    <scope>NUCLEOTIDE SEQUENCE [LARGE SCALE GENOMIC DNA]</scope>
    <source>
        <strain evidence="1">PN_DK_2014</strain>
    </source>
</reference>